<evidence type="ECO:0000313" key="1">
    <source>
        <dbReference type="EMBL" id="KAK7243668.1"/>
    </source>
</evidence>
<keyword evidence="2" id="KW-1185">Reference proteome</keyword>
<sequence length="145" mass="16067">MTDYLRQVPNLKARIVPVLQPPQLARLQLSSIAGSHYRPLPSLPVSHSHSVSIAAFLTLPINYSHSLLSRFSLSLSSLASLITIFSLSSLASHSRRHLSLLCSRFSHSLPSHSSHSEPPSYHGESASLLNVKSSLSHFFYLHFRD</sequence>
<protein>
    <submittedName>
        <fullName evidence="1">Uncharacterized protein</fullName>
    </submittedName>
</protein>
<dbReference type="Proteomes" id="UP001372338">
    <property type="component" value="Unassembled WGS sequence"/>
</dbReference>
<accession>A0AAN9E2C4</accession>
<name>A0AAN9E2C4_CROPI</name>
<dbReference type="AlphaFoldDB" id="A0AAN9E2C4"/>
<organism evidence="1 2">
    <name type="scientific">Crotalaria pallida</name>
    <name type="common">Smooth rattlebox</name>
    <name type="synonym">Crotalaria striata</name>
    <dbReference type="NCBI Taxonomy" id="3830"/>
    <lineage>
        <taxon>Eukaryota</taxon>
        <taxon>Viridiplantae</taxon>
        <taxon>Streptophyta</taxon>
        <taxon>Embryophyta</taxon>
        <taxon>Tracheophyta</taxon>
        <taxon>Spermatophyta</taxon>
        <taxon>Magnoliopsida</taxon>
        <taxon>eudicotyledons</taxon>
        <taxon>Gunneridae</taxon>
        <taxon>Pentapetalae</taxon>
        <taxon>rosids</taxon>
        <taxon>fabids</taxon>
        <taxon>Fabales</taxon>
        <taxon>Fabaceae</taxon>
        <taxon>Papilionoideae</taxon>
        <taxon>50 kb inversion clade</taxon>
        <taxon>genistoids sensu lato</taxon>
        <taxon>core genistoids</taxon>
        <taxon>Crotalarieae</taxon>
        <taxon>Crotalaria</taxon>
    </lineage>
</organism>
<evidence type="ECO:0000313" key="2">
    <source>
        <dbReference type="Proteomes" id="UP001372338"/>
    </source>
</evidence>
<reference evidence="1 2" key="1">
    <citation type="submission" date="2024-01" db="EMBL/GenBank/DDBJ databases">
        <title>The genomes of 5 underutilized Papilionoideae crops provide insights into root nodulation and disease resistanc.</title>
        <authorList>
            <person name="Yuan L."/>
        </authorList>
    </citation>
    <scope>NUCLEOTIDE SEQUENCE [LARGE SCALE GENOMIC DNA]</scope>
    <source>
        <strain evidence="1">ZHUSHIDOU_FW_LH</strain>
        <tissue evidence="1">Leaf</tissue>
    </source>
</reference>
<gene>
    <name evidence="1" type="ORF">RIF29_38476</name>
</gene>
<dbReference type="EMBL" id="JAYWIO010000008">
    <property type="protein sequence ID" value="KAK7243668.1"/>
    <property type="molecule type" value="Genomic_DNA"/>
</dbReference>
<proteinExistence type="predicted"/>
<comment type="caution">
    <text evidence="1">The sequence shown here is derived from an EMBL/GenBank/DDBJ whole genome shotgun (WGS) entry which is preliminary data.</text>
</comment>